<name>A0A1T4SL87_9HYPH</name>
<evidence type="ECO:0000313" key="3">
    <source>
        <dbReference type="EMBL" id="SKA28945.1"/>
    </source>
</evidence>
<evidence type="ECO:0000313" key="4">
    <source>
        <dbReference type="Proteomes" id="UP000190092"/>
    </source>
</evidence>
<dbReference type="Gene3D" id="3.40.50.300">
    <property type="entry name" value="P-loop containing nucleotide triphosphate hydrolases"/>
    <property type="match status" value="1"/>
</dbReference>
<dbReference type="PANTHER" id="PTHR13748">
    <property type="entry name" value="COBW-RELATED"/>
    <property type="match status" value="1"/>
</dbReference>
<dbReference type="RefSeq" id="WP_085936584.1">
    <property type="nucleotide sequence ID" value="NZ_FUWJ01000008.1"/>
</dbReference>
<dbReference type="InterPro" id="IPR027417">
    <property type="entry name" value="P-loop_NTPase"/>
</dbReference>
<keyword evidence="4" id="KW-1185">Reference proteome</keyword>
<dbReference type="Pfam" id="PF07683">
    <property type="entry name" value="CobW_C"/>
    <property type="match status" value="1"/>
</dbReference>
<dbReference type="SUPFAM" id="SSF90002">
    <property type="entry name" value="Hypothetical protein YjiA, C-terminal domain"/>
    <property type="match status" value="1"/>
</dbReference>
<dbReference type="SMART" id="SM00833">
    <property type="entry name" value="CobW_C"/>
    <property type="match status" value="1"/>
</dbReference>
<gene>
    <name evidence="3" type="ORF">SAMN02745126_04846</name>
</gene>
<dbReference type="Proteomes" id="UP000190092">
    <property type="component" value="Unassembled WGS sequence"/>
</dbReference>
<feature type="domain" description="CobW C-terminal" evidence="2">
    <location>
        <begin position="192"/>
        <end position="286"/>
    </location>
</feature>
<evidence type="ECO:0000259" key="2">
    <source>
        <dbReference type="SMART" id="SM00833"/>
    </source>
</evidence>
<comment type="function">
    <text evidence="1">Zinc chaperone that directly transfers zinc cofactor to target proteins, thereby activating them. Zinc is transferred from the CXCC motif in the GTPase domain to the zinc binding site in target proteins in a process requiring GTP hydrolysis.</text>
</comment>
<dbReference type="STRING" id="225324.SAMN02745126_04846"/>
<dbReference type="EMBL" id="FUWJ01000008">
    <property type="protein sequence ID" value="SKA28945.1"/>
    <property type="molecule type" value="Genomic_DNA"/>
</dbReference>
<protein>
    <submittedName>
        <fullName evidence="3">GTPase, G3E family</fullName>
    </submittedName>
</protein>
<dbReference type="AlphaFoldDB" id="A0A1T4SL87"/>
<accession>A0A1T4SL87</accession>
<dbReference type="CDD" id="cd03112">
    <property type="entry name" value="CobW-like"/>
    <property type="match status" value="1"/>
</dbReference>
<sequence length="305" mass="32307">MTRQIPVTVIGGYLGAGKTTLLNRLLAEAQNVKLAVLVNDFGSVNIDAALISSRDGETINLANGCVCCSIGDNLGLALHDLAERPDGPDRILIEASGVADPAKISHYAESHPRLALDSIVVVADAETVRARADDKYVGDLVRLQLAAADAIVLSRTDIVDAETCRAVRTWIETEIPGARLAASHDLDHGQMFVTRTFESELPLDGAALRAALAALPADVVRAKGIVRLIEAPDRHSVLQFAGRRWSLEPDTAEVGPLERNRSVIVCIGLAGSIDLARLDACFAGVLPSALPAALIDELHQGALRS</sequence>
<dbReference type="OrthoDB" id="9808822at2"/>
<organism evidence="3 4">
    <name type="scientific">Enhydrobacter aerosaccus</name>
    <dbReference type="NCBI Taxonomy" id="225324"/>
    <lineage>
        <taxon>Bacteria</taxon>
        <taxon>Pseudomonadati</taxon>
        <taxon>Pseudomonadota</taxon>
        <taxon>Alphaproteobacteria</taxon>
        <taxon>Hyphomicrobiales</taxon>
        <taxon>Enhydrobacter</taxon>
    </lineage>
</organism>
<evidence type="ECO:0000256" key="1">
    <source>
        <dbReference type="ARBA" id="ARBA00045658"/>
    </source>
</evidence>
<dbReference type="GO" id="GO:0005737">
    <property type="term" value="C:cytoplasm"/>
    <property type="evidence" value="ECO:0007669"/>
    <property type="project" value="TreeGrafter"/>
</dbReference>
<dbReference type="PANTHER" id="PTHR13748:SF62">
    <property type="entry name" value="COBW DOMAIN-CONTAINING PROTEIN"/>
    <property type="match status" value="1"/>
</dbReference>
<dbReference type="SUPFAM" id="SSF52540">
    <property type="entry name" value="P-loop containing nucleoside triphosphate hydrolases"/>
    <property type="match status" value="1"/>
</dbReference>
<dbReference type="Pfam" id="PF02492">
    <property type="entry name" value="cobW"/>
    <property type="match status" value="1"/>
</dbReference>
<dbReference type="InterPro" id="IPR003495">
    <property type="entry name" value="CobW/HypB/UreG_nucleotide-bd"/>
</dbReference>
<proteinExistence type="predicted"/>
<dbReference type="InterPro" id="IPR051316">
    <property type="entry name" value="Zinc-reg_GTPase_activator"/>
</dbReference>
<reference evidence="4" key="1">
    <citation type="submission" date="2017-02" db="EMBL/GenBank/DDBJ databases">
        <authorList>
            <person name="Varghese N."/>
            <person name="Submissions S."/>
        </authorList>
    </citation>
    <scope>NUCLEOTIDE SEQUENCE [LARGE SCALE GENOMIC DNA]</scope>
    <source>
        <strain evidence="4">ATCC 27094</strain>
    </source>
</reference>
<dbReference type="InterPro" id="IPR011629">
    <property type="entry name" value="CobW-like_C"/>
</dbReference>